<dbReference type="Gene3D" id="3.40.30.10">
    <property type="entry name" value="Glutaredoxin"/>
    <property type="match status" value="1"/>
</dbReference>
<feature type="domain" description="GST C-terminal" evidence="2">
    <location>
        <begin position="86"/>
        <end position="231"/>
    </location>
</feature>
<name>A0A6I4SXF4_9SPHN</name>
<dbReference type="PROSITE" id="PS50405">
    <property type="entry name" value="GST_CTER"/>
    <property type="match status" value="1"/>
</dbReference>
<dbReference type="InterPro" id="IPR036249">
    <property type="entry name" value="Thioredoxin-like_sf"/>
</dbReference>
<dbReference type="PANTHER" id="PTHR44051">
    <property type="entry name" value="GLUTATHIONE S-TRANSFERASE-RELATED"/>
    <property type="match status" value="1"/>
</dbReference>
<dbReference type="Pfam" id="PF13410">
    <property type="entry name" value="GST_C_2"/>
    <property type="match status" value="1"/>
</dbReference>
<evidence type="ECO:0000259" key="2">
    <source>
        <dbReference type="PROSITE" id="PS50405"/>
    </source>
</evidence>
<dbReference type="InterPro" id="IPR004045">
    <property type="entry name" value="Glutathione_S-Trfase_N"/>
</dbReference>
<keyword evidence="4" id="KW-1185">Reference proteome</keyword>
<dbReference type="InterPro" id="IPR040079">
    <property type="entry name" value="Glutathione_S-Trfase"/>
</dbReference>
<dbReference type="SUPFAM" id="SSF47616">
    <property type="entry name" value="GST C-terminal domain-like"/>
    <property type="match status" value="1"/>
</dbReference>
<proteinExistence type="predicted"/>
<evidence type="ECO:0000259" key="1">
    <source>
        <dbReference type="PROSITE" id="PS50404"/>
    </source>
</evidence>
<protein>
    <recommendedName>
        <fullName evidence="5">Glutathione S-transferase</fullName>
    </recommendedName>
</protein>
<organism evidence="3 4">
    <name type="scientific">Croceibacterium salegens</name>
    <dbReference type="NCBI Taxonomy" id="1737568"/>
    <lineage>
        <taxon>Bacteria</taxon>
        <taxon>Pseudomonadati</taxon>
        <taxon>Pseudomonadota</taxon>
        <taxon>Alphaproteobacteria</taxon>
        <taxon>Sphingomonadales</taxon>
        <taxon>Erythrobacteraceae</taxon>
        <taxon>Croceibacterium</taxon>
    </lineage>
</organism>
<feature type="domain" description="GST N-terminal" evidence="1">
    <location>
        <begin position="1"/>
        <end position="81"/>
    </location>
</feature>
<gene>
    <name evidence="3" type="ORF">GRI89_09215</name>
</gene>
<dbReference type="SFLD" id="SFLDG00358">
    <property type="entry name" value="Main_(cytGST)"/>
    <property type="match status" value="1"/>
</dbReference>
<dbReference type="OrthoDB" id="5293590at2"/>
<dbReference type="Gene3D" id="1.20.1050.10">
    <property type="match status" value="1"/>
</dbReference>
<dbReference type="PANTHER" id="PTHR44051:SF8">
    <property type="entry name" value="GLUTATHIONE S-TRANSFERASE GSTA"/>
    <property type="match status" value="1"/>
</dbReference>
<dbReference type="Proteomes" id="UP000433652">
    <property type="component" value="Unassembled WGS sequence"/>
</dbReference>
<dbReference type="RefSeq" id="WP_159794422.1">
    <property type="nucleotide sequence ID" value="NZ_WTYM01000038.1"/>
</dbReference>
<reference evidence="3 4" key="1">
    <citation type="submission" date="2019-12" db="EMBL/GenBank/DDBJ databases">
        <title>Genomic-based taxomic classification of the family Erythrobacteraceae.</title>
        <authorList>
            <person name="Xu L."/>
        </authorList>
    </citation>
    <scope>NUCLEOTIDE SEQUENCE [LARGE SCALE GENOMIC DNA]</scope>
    <source>
        <strain evidence="3 4">MCCC 1K01500</strain>
    </source>
</reference>
<evidence type="ECO:0000313" key="3">
    <source>
        <dbReference type="EMBL" id="MXO59717.1"/>
    </source>
</evidence>
<accession>A0A6I4SXF4</accession>
<dbReference type="PROSITE" id="PS50404">
    <property type="entry name" value="GST_NTER"/>
    <property type="match status" value="1"/>
</dbReference>
<dbReference type="SUPFAM" id="SSF52833">
    <property type="entry name" value="Thioredoxin-like"/>
    <property type="match status" value="1"/>
</dbReference>
<sequence>MITLYYAPGSPHSTAVRIVLAEKDIEHQLHKLDLVAYEQHSPEYLEVNCHGMVPTLRDGGRLLFDSFAILQYLDEVHPGTVLAGGDPRERYLASKWGKYVETHIASHLAIARWAALKGKVPGHARAGLERLLPERAQLWQRAMEGFGPEQLAVSTNALVKAGDRLADDLAGNEWLCGDTFTIGDIAVFPHLFQFAMLGIRYPREIDDWMERVAARPSVAALKEDLFPVAVMGPEPGRWG</sequence>
<evidence type="ECO:0008006" key="5">
    <source>
        <dbReference type="Google" id="ProtNLM"/>
    </source>
</evidence>
<dbReference type="Pfam" id="PF13417">
    <property type="entry name" value="GST_N_3"/>
    <property type="match status" value="1"/>
</dbReference>
<dbReference type="EMBL" id="WTYM01000038">
    <property type="protein sequence ID" value="MXO59717.1"/>
    <property type="molecule type" value="Genomic_DNA"/>
</dbReference>
<dbReference type="InterPro" id="IPR010987">
    <property type="entry name" value="Glutathione-S-Trfase_C-like"/>
</dbReference>
<comment type="caution">
    <text evidence="3">The sequence shown here is derived from an EMBL/GenBank/DDBJ whole genome shotgun (WGS) entry which is preliminary data.</text>
</comment>
<dbReference type="CDD" id="cd00570">
    <property type="entry name" value="GST_N_family"/>
    <property type="match status" value="1"/>
</dbReference>
<dbReference type="AlphaFoldDB" id="A0A6I4SXF4"/>
<dbReference type="SFLD" id="SFLDS00019">
    <property type="entry name" value="Glutathione_Transferase_(cytos"/>
    <property type="match status" value="1"/>
</dbReference>
<dbReference type="InterPro" id="IPR036282">
    <property type="entry name" value="Glutathione-S-Trfase_C_sf"/>
</dbReference>
<evidence type="ECO:0000313" key="4">
    <source>
        <dbReference type="Proteomes" id="UP000433652"/>
    </source>
</evidence>